<comment type="subunit">
    <text evidence="4">Homotrimer.</text>
</comment>
<reference evidence="14" key="1">
    <citation type="journal article" date="2019" name="Int. J. Syst. Evol. Microbiol.">
        <title>The Global Catalogue of Microorganisms (GCM) 10K type strain sequencing project: providing services to taxonomists for standard genome sequencing and annotation.</title>
        <authorList>
            <consortium name="The Broad Institute Genomics Platform"/>
            <consortium name="The Broad Institute Genome Sequencing Center for Infectious Disease"/>
            <person name="Wu L."/>
            <person name="Ma J."/>
        </authorList>
    </citation>
    <scope>NUCLEOTIDE SEQUENCE [LARGE SCALE GENOMIC DNA]</scope>
    <source>
        <strain evidence="14">JCM 15672</strain>
    </source>
</reference>
<dbReference type="RefSeq" id="WP_344376460.1">
    <property type="nucleotide sequence ID" value="NZ_BAAAPW010000005.1"/>
</dbReference>
<evidence type="ECO:0000256" key="8">
    <source>
        <dbReference type="ARBA" id="ARBA00025046"/>
    </source>
</evidence>
<evidence type="ECO:0000256" key="5">
    <source>
        <dbReference type="ARBA" id="ARBA00012213"/>
    </source>
</evidence>
<keyword evidence="13" id="KW-0808">Transferase</keyword>
<evidence type="ECO:0000256" key="11">
    <source>
        <dbReference type="ARBA" id="ARBA00032305"/>
    </source>
</evidence>
<accession>A0ABP5GDG5</accession>
<evidence type="ECO:0000256" key="6">
    <source>
        <dbReference type="ARBA" id="ARBA00012947"/>
    </source>
</evidence>
<dbReference type="EC" id="4.1.1.112" evidence="6"/>
<dbReference type="PANTHER" id="PTHR33254:SF4">
    <property type="entry name" value="4-HYDROXY-4-METHYL-2-OXOGLUTARATE ALDOLASE 3-RELATED"/>
    <property type="match status" value="1"/>
</dbReference>
<dbReference type="Proteomes" id="UP001501196">
    <property type="component" value="Unassembled WGS sequence"/>
</dbReference>
<dbReference type="EC" id="4.1.3.17" evidence="5"/>
<evidence type="ECO:0000313" key="14">
    <source>
        <dbReference type="Proteomes" id="UP001501196"/>
    </source>
</evidence>
<evidence type="ECO:0000256" key="12">
    <source>
        <dbReference type="ARBA" id="ARBA00047973"/>
    </source>
</evidence>
<evidence type="ECO:0000256" key="7">
    <source>
        <dbReference type="ARBA" id="ARBA00016549"/>
    </source>
</evidence>
<dbReference type="GO" id="GO:0008168">
    <property type="term" value="F:methyltransferase activity"/>
    <property type="evidence" value="ECO:0007669"/>
    <property type="project" value="UniProtKB-KW"/>
</dbReference>
<comment type="caution">
    <text evidence="13">The sequence shown here is derived from an EMBL/GenBank/DDBJ whole genome shotgun (WGS) entry which is preliminary data.</text>
</comment>
<gene>
    <name evidence="13" type="ORF">GCM10009819_31120</name>
</gene>
<comment type="cofactor">
    <cofactor evidence="2">
        <name>a divalent metal cation</name>
        <dbReference type="ChEBI" id="CHEBI:60240"/>
    </cofactor>
</comment>
<keyword evidence="14" id="KW-1185">Reference proteome</keyword>
<evidence type="ECO:0000256" key="4">
    <source>
        <dbReference type="ARBA" id="ARBA00011233"/>
    </source>
</evidence>
<dbReference type="SUPFAM" id="SSF89562">
    <property type="entry name" value="RraA-like"/>
    <property type="match status" value="1"/>
</dbReference>
<evidence type="ECO:0000256" key="2">
    <source>
        <dbReference type="ARBA" id="ARBA00001968"/>
    </source>
</evidence>
<evidence type="ECO:0000256" key="3">
    <source>
        <dbReference type="ARBA" id="ARBA00008621"/>
    </source>
</evidence>
<protein>
    <recommendedName>
        <fullName evidence="7">Putative 4-hydroxy-4-methyl-2-oxoglutarate aldolase</fullName>
        <ecNumber evidence="6">4.1.1.112</ecNumber>
        <ecNumber evidence="5">4.1.3.17</ecNumber>
    </recommendedName>
    <alternativeName>
        <fullName evidence="11">Oxaloacetate decarboxylase</fullName>
    </alternativeName>
    <alternativeName>
        <fullName evidence="9">Regulator of ribonuclease activity homolog</fullName>
    </alternativeName>
    <alternativeName>
        <fullName evidence="10">RraA-like protein</fullName>
    </alternativeName>
</protein>
<name>A0ABP5GDG5_9MICO</name>
<sequence length="234" mass="25505">MDAIDLRRTYQDLTTAHVADALLRLGIPIRQAPPEVRPIRAGTHLVGRACPARHAGSVDVFLEAFEHAERGDVLVVDDDGRRDEACVGDLVALEAREAGLAGIVIWGLHRDSRDLREIAIPLFSEGTLAGGPQRLDEQAADALTRARVGDVDVTRDDVVFGDDDGVLFLPADLADEIASVAAGIRDVERRQASQIRMGTSLREQLRFAEYLAARDRDGTTFRQHLRAIGGAIEE</sequence>
<dbReference type="CDD" id="cd16841">
    <property type="entry name" value="RraA_family"/>
    <property type="match status" value="1"/>
</dbReference>
<dbReference type="Gene3D" id="3.50.30.40">
    <property type="entry name" value="Ribonuclease E inhibitor RraA/RraA-like"/>
    <property type="match status" value="1"/>
</dbReference>
<dbReference type="InterPro" id="IPR036704">
    <property type="entry name" value="RraA/RraA-like_sf"/>
</dbReference>
<proteinExistence type="inferred from homology"/>
<dbReference type="InterPro" id="IPR005493">
    <property type="entry name" value="RraA/RraA-like"/>
</dbReference>
<evidence type="ECO:0000313" key="13">
    <source>
        <dbReference type="EMBL" id="GAA2042460.1"/>
    </source>
</evidence>
<comment type="catalytic activity">
    <reaction evidence="1">
        <text>4-hydroxy-4-methyl-2-oxoglutarate = 2 pyruvate</text>
        <dbReference type="Rhea" id="RHEA:22748"/>
        <dbReference type="ChEBI" id="CHEBI:15361"/>
        <dbReference type="ChEBI" id="CHEBI:58276"/>
        <dbReference type="EC" id="4.1.3.17"/>
    </reaction>
</comment>
<dbReference type="Pfam" id="PF03737">
    <property type="entry name" value="RraA-like"/>
    <property type="match status" value="1"/>
</dbReference>
<evidence type="ECO:0000256" key="1">
    <source>
        <dbReference type="ARBA" id="ARBA00001342"/>
    </source>
</evidence>
<evidence type="ECO:0000256" key="9">
    <source>
        <dbReference type="ARBA" id="ARBA00029596"/>
    </source>
</evidence>
<dbReference type="GO" id="GO:0032259">
    <property type="term" value="P:methylation"/>
    <property type="evidence" value="ECO:0007669"/>
    <property type="project" value="UniProtKB-KW"/>
</dbReference>
<comment type="catalytic activity">
    <reaction evidence="12">
        <text>oxaloacetate + H(+) = pyruvate + CO2</text>
        <dbReference type="Rhea" id="RHEA:15641"/>
        <dbReference type="ChEBI" id="CHEBI:15361"/>
        <dbReference type="ChEBI" id="CHEBI:15378"/>
        <dbReference type="ChEBI" id="CHEBI:16452"/>
        <dbReference type="ChEBI" id="CHEBI:16526"/>
        <dbReference type="EC" id="4.1.1.112"/>
    </reaction>
</comment>
<dbReference type="PANTHER" id="PTHR33254">
    <property type="entry name" value="4-HYDROXY-4-METHYL-2-OXOGLUTARATE ALDOLASE 3-RELATED"/>
    <property type="match status" value="1"/>
</dbReference>
<comment type="function">
    <text evidence="8">Catalyzes the aldol cleavage of 4-hydroxy-4-methyl-2-oxoglutarate (HMG) into 2 molecules of pyruvate. Also contains a secondary oxaloacetate (OAA) decarboxylase activity due to the common pyruvate enolate transition state formed following C-C bond cleavage in the retro-aldol and decarboxylation reactions.</text>
</comment>
<organism evidence="13 14">
    <name type="scientific">Agromyces tropicus</name>
    <dbReference type="NCBI Taxonomy" id="555371"/>
    <lineage>
        <taxon>Bacteria</taxon>
        <taxon>Bacillati</taxon>
        <taxon>Actinomycetota</taxon>
        <taxon>Actinomycetes</taxon>
        <taxon>Micrococcales</taxon>
        <taxon>Microbacteriaceae</taxon>
        <taxon>Agromyces</taxon>
    </lineage>
</organism>
<dbReference type="EMBL" id="BAAAPW010000005">
    <property type="protein sequence ID" value="GAA2042460.1"/>
    <property type="molecule type" value="Genomic_DNA"/>
</dbReference>
<keyword evidence="13" id="KW-0489">Methyltransferase</keyword>
<comment type="similarity">
    <text evidence="3">Belongs to the class II aldolase/RraA-like family.</text>
</comment>
<evidence type="ECO:0000256" key="10">
    <source>
        <dbReference type="ARBA" id="ARBA00030169"/>
    </source>
</evidence>